<dbReference type="SUPFAM" id="SSF54593">
    <property type="entry name" value="Glyoxalase/Bleomycin resistance protein/Dihydroxybiphenyl dioxygenase"/>
    <property type="match status" value="1"/>
</dbReference>
<dbReference type="AlphaFoldDB" id="A0A380CCX4"/>
<dbReference type="InterPro" id="IPR004360">
    <property type="entry name" value="Glyas_Fos-R_dOase_dom"/>
</dbReference>
<dbReference type="Pfam" id="PF00903">
    <property type="entry name" value="Glyoxalase"/>
    <property type="match status" value="1"/>
</dbReference>
<accession>A0A380CCX4</accession>
<dbReference type="InterPro" id="IPR029068">
    <property type="entry name" value="Glyas_Bleomycin-R_OHBP_Dase"/>
</dbReference>
<gene>
    <name evidence="2" type="ORF">NCTC11388_02735</name>
</gene>
<feature type="domain" description="Glyoxalase/fosfomycin resistance/dioxygenase" evidence="1">
    <location>
        <begin position="12"/>
        <end position="133"/>
    </location>
</feature>
<reference evidence="2 3" key="1">
    <citation type="submission" date="2018-06" db="EMBL/GenBank/DDBJ databases">
        <authorList>
            <consortium name="Pathogen Informatics"/>
            <person name="Doyle S."/>
        </authorList>
    </citation>
    <scope>NUCLEOTIDE SEQUENCE [LARGE SCALE GENOMIC DNA]</scope>
    <source>
        <strain evidence="2 3">NCTC11388</strain>
    </source>
</reference>
<sequence>MKISKLSPNFEVTDIRNTVGFYTENFGFNLIMAVPETQDGIDPAFIDKKQYVYAMVQKDSIEFMFQRSDTFKHDVIFSREQNIGATVSFYMEIEGIKGFYENLKSKKLEMTELKTTWYGMQEFYVKDLNGYILGFAEKAD</sequence>
<dbReference type="RefSeq" id="WP_115172066.1">
    <property type="nucleotide sequence ID" value="NZ_UGYW01000002.1"/>
</dbReference>
<dbReference type="Gene3D" id="3.10.180.10">
    <property type="entry name" value="2,3-Dihydroxybiphenyl 1,2-Dioxygenase, domain 1"/>
    <property type="match status" value="1"/>
</dbReference>
<dbReference type="Proteomes" id="UP000254893">
    <property type="component" value="Unassembled WGS sequence"/>
</dbReference>
<evidence type="ECO:0000313" key="2">
    <source>
        <dbReference type="EMBL" id="SUJ18091.1"/>
    </source>
</evidence>
<name>A0A380CCX4_SPHSI</name>
<dbReference type="EMBL" id="UGYW01000002">
    <property type="protein sequence ID" value="SUJ18091.1"/>
    <property type="molecule type" value="Genomic_DNA"/>
</dbReference>
<evidence type="ECO:0000313" key="3">
    <source>
        <dbReference type="Proteomes" id="UP000254893"/>
    </source>
</evidence>
<proteinExistence type="predicted"/>
<evidence type="ECO:0000259" key="1">
    <source>
        <dbReference type="Pfam" id="PF00903"/>
    </source>
</evidence>
<protein>
    <submittedName>
        <fullName evidence="2">Glyoxalase-like domain</fullName>
    </submittedName>
</protein>
<organism evidence="2 3">
    <name type="scientific">Sphingobacterium spiritivorum</name>
    <name type="common">Flavobacterium spiritivorum</name>
    <dbReference type="NCBI Taxonomy" id="258"/>
    <lineage>
        <taxon>Bacteria</taxon>
        <taxon>Pseudomonadati</taxon>
        <taxon>Bacteroidota</taxon>
        <taxon>Sphingobacteriia</taxon>
        <taxon>Sphingobacteriales</taxon>
        <taxon>Sphingobacteriaceae</taxon>
        <taxon>Sphingobacterium</taxon>
    </lineage>
</organism>